<sequence length="166" mass="18962">MERRLVAQQKYVQSSKVSHRRKFDWKVGDTVRVKCPRSTGLSKFSSGKKIVQLGNSAVKLDDGKWWNKDKISLTKSVVAKYVKDRDGGGECVERPRAQSPDATAQSPDATEIVRFPKRIVKPPKKFDDYNMRSGIHTYKTVNSPILPCRRSSRTVKLPKKFKDYTC</sequence>
<dbReference type="Proteomes" id="UP001066276">
    <property type="component" value="Chromosome 3_2"/>
</dbReference>
<accession>A0AAV7THU7</accession>
<evidence type="ECO:0000313" key="2">
    <source>
        <dbReference type="EMBL" id="KAJ1175352.1"/>
    </source>
</evidence>
<feature type="compositionally biased region" description="Basic and acidic residues" evidence="1">
    <location>
        <begin position="86"/>
        <end position="96"/>
    </location>
</feature>
<gene>
    <name evidence="2" type="ORF">NDU88_000640</name>
</gene>
<protein>
    <submittedName>
        <fullName evidence="2">Uncharacterized protein</fullName>
    </submittedName>
</protein>
<organism evidence="2 3">
    <name type="scientific">Pleurodeles waltl</name>
    <name type="common">Iberian ribbed newt</name>
    <dbReference type="NCBI Taxonomy" id="8319"/>
    <lineage>
        <taxon>Eukaryota</taxon>
        <taxon>Metazoa</taxon>
        <taxon>Chordata</taxon>
        <taxon>Craniata</taxon>
        <taxon>Vertebrata</taxon>
        <taxon>Euteleostomi</taxon>
        <taxon>Amphibia</taxon>
        <taxon>Batrachia</taxon>
        <taxon>Caudata</taxon>
        <taxon>Salamandroidea</taxon>
        <taxon>Salamandridae</taxon>
        <taxon>Pleurodelinae</taxon>
        <taxon>Pleurodeles</taxon>
    </lineage>
</organism>
<dbReference type="EMBL" id="JANPWB010000006">
    <property type="protein sequence ID" value="KAJ1175352.1"/>
    <property type="molecule type" value="Genomic_DNA"/>
</dbReference>
<reference evidence="2" key="1">
    <citation type="journal article" date="2022" name="bioRxiv">
        <title>Sequencing and chromosome-scale assembly of the giantPleurodeles waltlgenome.</title>
        <authorList>
            <person name="Brown T."/>
            <person name="Elewa A."/>
            <person name="Iarovenko S."/>
            <person name="Subramanian E."/>
            <person name="Araus A.J."/>
            <person name="Petzold A."/>
            <person name="Susuki M."/>
            <person name="Suzuki K.-i.T."/>
            <person name="Hayashi T."/>
            <person name="Toyoda A."/>
            <person name="Oliveira C."/>
            <person name="Osipova E."/>
            <person name="Leigh N.D."/>
            <person name="Simon A."/>
            <person name="Yun M.H."/>
        </authorList>
    </citation>
    <scope>NUCLEOTIDE SEQUENCE</scope>
    <source>
        <strain evidence="2">20211129_DDA</strain>
        <tissue evidence="2">Liver</tissue>
    </source>
</reference>
<evidence type="ECO:0000313" key="3">
    <source>
        <dbReference type="Proteomes" id="UP001066276"/>
    </source>
</evidence>
<evidence type="ECO:0000256" key="1">
    <source>
        <dbReference type="SAM" id="MobiDB-lite"/>
    </source>
</evidence>
<feature type="region of interest" description="Disordered" evidence="1">
    <location>
        <begin position="86"/>
        <end position="108"/>
    </location>
</feature>
<comment type="caution">
    <text evidence="2">The sequence shown here is derived from an EMBL/GenBank/DDBJ whole genome shotgun (WGS) entry which is preliminary data.</text>
</comment>
<dbReference type="AlphaFoldDB" id="A0AAV7THU7"/>
<proteinExistence type="predicted"/>
<keyword evidence="3" id="KW-1185">Reference proteome</keyword>
<name>A0AAV7THU7_PLEWA</name>